<dbReference type="EC" id="1.1.1.83" evidence="4"/>
<keyword evidence="5" id="KW-0479">Metal-binding</keyword>
<name>A0AAD9FTF1_PAPLA</name>
<evidence type="ECO:0000256" key="7">
    <source>
        <dbReference type="ARBA" id="ARBA00023002"/>
    </source>
</evidence>
<dbReference type="InterPro" id="IPR019818">
    <property type="entry name" value="IsoCit/isopropylmalate_DH_CS"/>
</dbReference>
<evidence type="ECO:0000256" key="3">
    <source>
        <dbReference type="ARBA" id="ARBA00007769"/>
    </source>
</evidence>
<keyword evidence="7" id="KW-0560">Oxidoreductase</keyword>
<keyword evidence="6" id="KW-0460">Magnesium</keyword>
<evidence type="ECO:0000256" key="9">
    <source>
        <dbReference type="ARBA" id="ARBA00023211"/>
    </source>
</evidence>
<proteinExistence type="inferred from homology"/>
<dbReference type="InterPro" id="IPR011829">
    <property type="entry name" value="TTC_DH"/>
</dbReference>
<keyword evidence="13" id="KW-1185">Reference proteome</keyword>
<protein>
    <recommendedName>
        <fullName evidence="4">D-malate dehydrogenase (decarboxylating)</fullName>
        <ecNumber evidence="4">1.1.1.83</ecNumber>
    </recommendedName>
</protein>
<dbReference type="GO" id="GO:0051287">
    <property type="term" value="F:NAD binding"/>
    <property type="evidence" value="ECO:0007669"/>
    <property type="project" value="InterPro"/>
</dbReference>
<evidence type="ECO:0000256" key="6">
    <source>
        <dbReference type="ARBA" id="ARBA00022842"/>
    </source>
</evidence>
<dbReference type="PANTHER" id="PTHR43275">
    <property type="entry name" value="D-MALATE DEHYDROGENASE [DECARBOXYLATING]"/>
    <property type="match status" value="1"/>
</dbReference>
<evidence type="ECO:0000256" key="8">
    <source>
        <dbReference type="ARBA" id="ARBA00023027"/>
    </source>
</evidence>
<evidence type="ECO:0000256" key="10">
    <source>
        <dbReference type="ARBA" id="ARBA00049301"/>
    </source>
</evidence>
<keyword evidence="8" id="KW-0520">NAD</keyword>
<dbReference type="InterPro" id="IPR024084">
    <property type="entry name" value="IsoPropMal-DH-like_dom"/>
</dbReference>
<dbReference type="PROSITE" id="PS00470">
    <property type="entry name" value="IDH_IMDH"/>
    <property type="match status" value="1"/>
</dbReference>
<sequence length="435" mass="47679">MLANSSSQSGGESPRLDLLYRGERIEKAHWRDPCLSSIFVPLHTRSKPHAQSESLIMAPIAISSSVEAQPSFPAGYASAPERKSVYKIAQIGADGIGPEVIDAGVRVLHAAAKKLGHFKFEFTELDWSSDRYKKTGSYIPEDYIEILKQHDAIFFGAVGAPDVPDHISLWGLRLAICQPYMYANVRRTKVIPGTESPLKNCKPGQLDWVIIRENSEGEYAGHGGRSHRGLDHEIGTEVTIFTRTGIKRIARYAFQVAQSRPRKLLTYVTKSNAMRNGMVLWDEAINEVAKEFPDVSMDHMLVDAMTVRMTLKPESLDTILATNLHADILSDLAAALAGSIGIAPTCNIDPSRTMPSMFEPIHGSAFDITGMGLANPVGTFWTACEMLDWLGEHEASEMIMRAIEKTCVDGIKTRDLGGNAGTKEVTDAVIARLGV</sequence>
<keyword evidence="9" id="KW-0464">Manganese</keyword>
<dbReference type="AlphaFoldDB" id="A0AAD9FTF1"/>
<evidence type="ECO:0000256" key="1">
    <source>
        <dbReference type="ARBA" id="ARBA00001936"/>
    </source>
</evidence>
<evidence type="ECO:0000256" key="5">
    <source>
        <dbReference type="ARBA" id="ARBA00022723"/>
    </source>
</evidence>
<evidence type="ECO:0000256" key="4">
    <source>
        <dbReference type="ARBA" id="ARBA00013126"/>
    </source>
</evidence>
<dbReference type="Gene3D" id="3.40.718.10">
    <property type="entry name" value="Isopropylmalate Dehydrogenase"/>
    <property type="match status" value="1"/>
</dbReference>
<accession>A0AAD9FTF1</accession>
<evidence type="ECO:0000259" key="11">
    <source>
        <dbReference type="SMART" id="SM01329"/>
    </source>
</evidence>
<feature type="domain" description="Isopropylmalate dehydrogenase-like" evidence="11">
    <location>
        <begin position="87"/>
        <end position="429"/>
    </location>
</feature>
<reference evidence="12" key="1">
    <citation type="submission" date="2023-02" db="EMBL/GenBank/DDBJ databases">
        <title>Identification and recombinant expression of a fungal hydrolase from Papiliotrema laurentii that hydrolyzes apple cutin and clears colloidal polyester polyurethane.</title>
        <authorList>
            <consortium name="DOE Joint Genome Institute"/>
            <person name="Roman V.A."/>
            <person name="Bojanowski C."/>
            <person name="Crable B.R."/>
            <person name="Wagner D.N."/>
            <person name="Hung C.S."/>
            <person name="Nadeau L.J."/>
            <person name="Schratz L."/>
            <person name="Haridas S."/>
            <person name="Pangilinan J."/>
            <person name="Lipzen A."/>
            <person name="Na H."/>
            <person name="Yan M."/>
            <person name="Ng V."/>
            <person name="Grigoriev I.V."/>
            <person name="Spatafora J.W."/>
            <person name="Barlow D."/>
            <person name="Biffinger J."/>
            <person name="Kelley-Loughnane N."/>
            <person name="Varaljay V.A."/>
            <person name="Crookes-Goodson W.J."/>
        </authorList>
    </citation>
    <scope>NUCLEOTIDE SEQUENCE</scope>
    <source>
        <strain evidence="12">5307AH</strain>
    </source>
</reference>
<dbReference type="GO" id="GO:0000287">
    <property type="term" value="F:magnesium ion binding"/>
    <property type="evidence" value="ECO:0007669"/>
    <property type="project" value="InterPro"/>
</dbReference>
<dbReference type="InterPro" id="IPR050501">
    <property type="entry name" value="ICDH/IPMDH"/>
</dbReference>
<comment type="cofactor">
    <cofactor evidence="2">
        <name>Mg(2+)</name>
        <dbReference type="ChEBI" id="CHEBI:18420"/>
    </cofactor>
</comment>
<evidence type="ECO:0000256" key="2">
    <source>
        <dbReference type="ARBA" id="ARBA00001946"/>
    </source>
</evidence>
<evidence type="ECO:0000313" key="13">
    <source>
        <dbReference type="Proteomes" id="UP001182556"/>
    </source>
</evidence>
<dbReference type="Pfam" id="PF00180">
    <property type="entry name" value="Iso_dh"/>
    <property type="match status" value="1"/>
</dbReference>
<dbReference type="Proteomes" id="UP001182556">
    <property type="component" value="Unassembled WGS sequence"/>
</dbReference>
<dbReference type="SUPFAM" id="SSF53659">
    <property type="entry name" value="Isocitrate/Isopropylmalate dehydrogenase-like"/>
    <property type="match status" value="1"/>
</dbReference>
<comment type="caution">
    <text evidence="12">The sequence shown here is derived from an EMBL/GenBank/DDBJ whole genome shotgun (WGS) entry which is preliminary data.</text>
</comment>
<comment type="similarity">
    <text evidence="3">Belongs to the isocitrate and isopropylmalate dehydrogenases family.</text>
</comment>
<comment type="catalytic activity">
    <reaction evidence="10">
        <text>(R)-malate + NAD(+) = pyruvate + CO2 + NADH</text>
        <dbReference type="Rhea" id="RHEA:18365"/>
        <dbReference type="ChEBI" id="CHEBI:15361"/>
        <dbReference type="ChEBI" id="CHEBI:15588"/>
        <dbReference type="ChEBI" id="CHEBI:16526"/>
        <dbReference type="ChEBI" id="CHEBI:57540"/>
        <dbReference type="ChEBI" id="CHEBI:57945"/>
        <dbReference type="EC" id="1.1.1.83"/>
    </reaction>
</comment>
<dbReference type="SMART" id="SM01329">
    <property type="entry name" value="Iso_dh"/>
    <property type="match status" value="1"/>
</dbReference>
<dbReference type="PANTHER" id="PTHR43275:SF1">
    <property type="entry name" value="D-MALATE DEHYDROGENASE [DECARBOXYLATING]"/>
    <property type="match status" value="1"/>
</dbReference>
<comment type="cofactor">
    <cofactor evidence="1">
        <name>Mn(2+)</name>
        <dbReference type="ChEBI" id="CHEBI:29035"/>
    </cofactor>
</comment>
<dbReference type="NCBIfam" id="TIGR02089">
    <property type="entry name" value="TTC"/>
    <property type="match status" value="1"/>
</dbReference>
<dbReference type="GO" id="GO:0046553">
    <property type="term" value="F:D-malate dehydrogenase (decarboxylating) (NAD+) activity"/>
    <property type="evidence" value="ECO:0007669"/>
    <property type="project" value="UniProtKB-EC"/>
</dbReference>
<gene>
    <name evidence="12" type="ORF">DB88DRAFT_485551</name>
</gene>
<dbReference type="EMBL" id="JAODAN010000003">
    <property type="protein sequence ID" value="KAK1925907.1"/>
    <property type="molecule type" value="Genomic_DNA"/>
</dbReference>
<organism evidence="12 13">
    <name type="scientific">Papiliotrema laurentii</name>
    <name type="common">Cryptococcus laurentii</name>
    <dbReference type="NCBI Taxonomy" id="5418"/>
    <lineage>
        <taxon>Eukaryota</taxon>
        <taxon>Fungi</taxon>
        <taxon>Dikarya</taxon>
        <taxon>Basidiomycota</taxon>
        <taxon>Agaricomycotina</taxon>
        <taxon>Tremellomycetes</taxon>
        <taxon>Tremellales</taxon>
        <taxon>Rhynchogastremaceae</taxon>
        <taxon>Papiliotrema</taxon>
    </lineage>
</organism>
<evidence type="ECO:0000313" key="12">
    <source>
        <dbReference type="EMBL" id="KAK1925907.1"/>
    </source>
</evidence>